<dbReference type="RefSeq" id="WP_406720733.1">
    <property type="nucleotide sequence ID" value="NZ_CP135443.1"/>
</dbReference>
<evidence type="ECO:0000256" key="2">
    <source>
        <dbReference type="ARBA" id="ARBA00011245"/>
    </source>
</evidence>
<keyword evidence="4" id="KW-0227">DNA damage</keyword>
<dbReference type="CDD" id="cd01700">
    <property type="entry name" value="PolY_Pol_V_umuC"/>
    <property type="match status" value="1"/>
</dbReference>
<accession>A0ABZ1DXI2</accession>
<evidence type="ECO:0000256" key="9">
    <source>
        <dbReference type="ARBA" id="ARBA00049244"/>
    </source>
</evidence>
<evidence type="ECO:0000259" key="10">
    <source>
        <dbReference type="PROSITE" id="PS50173"/>
    </source>
</evidence>
<evidence type="ECO:0000256" key="6">
    <source>
        <dbReference type="ARBA" id="ARBA00023204"/>
    </source>
</evidence>
<dbReference type="InterPro" id="IPR025188">
    <property type="entry name" value="DUF4113"/>
</dbReference>
<dbReference type="Pfam" id="PF11799">
    <property type="entry name" value="IMS_C"/>
    <property type="match status" value="1"/>
</dbReference>
<name>A0ABZ1DXI2_9RHOB</name>
<evidence type="ECO:0000256" key="8">
    <source>
        <dbReference type="ARBA" id="ARBA00025589"/>
    </source>
</evidence>
<dbReference type="Gene3D" id="1.10.150.20">
    <property type="entry name" value="5' to 3' exonuclease, C-terminal subdomain"/>
    <property type="match status" value="1"/>
</dbReference>
<protein>
    <recommendedName>
        <fullName evidence="3">DNA-directed DNA polymerase</fullName>
        <ecNumber evidence="3">2.7.7.7</ecNumber>
    </recommendedName>
</protein>
<dbReference type="InterPro" id="IPR050116">
    <property type="entry name" value="DNA_polymerase-Y"/>
</dbReference>
<dbReference type="PANTHER" id="PTHR11076:SF34">
    <property type="entry name" value="PROTEIN UMUC"/>
    <property type="match status" value="1"/>
</dbReference>
<dbReference type="Pfam" id="PF13438">
    <property type="entry name" value="DUF4113"/>
    <property type="match status" value="1"/>
</dbReference>
<comment type="function">
    <text evidence="8">Poorly processive, error-prone DNA polymerase involved in untargeted mutagenesis. Copies undamaged DNA at stalled replication forks, which arise in vivo from mismatched or misaligned primer ends. These misaligned primers can be extended by PolIV. Exhibits no 3'-5' exonuclease (proofreading) activity. May be involved in translesional synthesis, in conjunction with the beta clamp from PolIII.</text>
</comment>
<dbReference type="Pfam" id="PF11798">
    <property type="entry name" value="IMS_HHH"/>
    <property type="match status" value="1"/>
</dbReference>
<dbReference type="EC" id="2.7.7.7" evidence="3"/>
<dbReference type="EMBL" id="CP135443">
    <property type="protein sequence ID" value="WRY33471.1"/>
    <property type="molecule type" value="Genomic_DNA"/>
</dbReference>
<keyword evidence="7" id="KW-0742">SOS response</keyword>
<keyword evidence="6" id="KW-0234">DNA repair</keyword>
<dbReference type="PANTHER" id="PTHR11076">
    <property type="entry name" value="DNA REPAIR POLYMERASE UMUC / TRANSFERASE FAMILY MEMBER"/>
    <property type="match status" value="1"/>
</dbReference>
<dbReference type="Pfam" id="PF00817">
    <property type="entry name" value="IMS"/>
    <property type="match status" value="1"/>
</dbReference>
<sequence length="426" mass="46828">MRRPNLIALSDSANFYVSAERIFDPTLTGVPVIVLSNNDGCAIARSDEAKALGIKMGAPLHLIRDKVERHGIRVFSSNYTLYGDISRRVVEVYRDFSPAVEIYSIDECFLDFSGIRGLEAHARSLIAAVQQRIGIPVRVGIGPTKTLAKVANELAKRNPIFDKVMDISDQSIAEHMLSKMAVKDVWGIGRRTQAKLAQIGIHTAADLRDMPSRLARQIGTVTLERTVLELQGEACIDFEEVEPQRQGMAVTRSAGTPMRDLETLCEALAAHATRVGEKLRYHGLVAGQLTVMFHTNPHRQDRPQFSTSRTAELAPMTNSTLELVAMANRCAKAAWPRDHADKGYAFTKAGIIVGDLLRAEDQPRTLFDAPNPASSALMRALDSVNARFGKKTLVLAAEGIRNSGTAQASHRSPKWTTRITDLPIVR</sequence>
<comment type="similarity">
    <text evidence="1">Belongs to the DNA polymerase type-Y family.</text>
</comment>
<dbReference type="InterPro" id="IPR024728">
    <property type="entry name" value="PolY_HhH_motif"/>
</dbReference>
<dbReference type="Gene3D" id="3.30.70.270">
    <property type="match status" value="1"/>
</dbReference>
<feature type="domain" description="UmuC" evidence="10">
    <location>
        <begin position="7"/>
        <end position="189"/>
    </location>
</feature>
<dbReference type="InterPro" id="IPR001126">
    <property type="entry name" value="UmuC"/>
</dbReference>
<dbReference type="PROSITE" id="PS50173">
    <property type="entry name" value="UMUC"/>
    <property type="match status" value="1"/>
</dbReference>
<dbReference type="InterPro" id="IPR017961">
    <property type="entry name" value="DNA_pol_Y-fam_little_finger"/>
</dbReference>
<comment type="catalytic activity">
    <reaction evidence="9">
        <text>DNA(n) + a 2'-deoxyribonucleoside 5'-triphosphate = DNA(n+1) + diphosphate</text>
        <dbReference type="Rhea" id="RHEA:22508"/>
        <dbReference type="Rhea" id="RHEA-COMP:17339"/>
        <dbReference type="Rhea" id="RHEA-COMP:17340"/>
        <dbReference type="ChEBI" id="CHEBI:33019"/>
        <dbReference type="ChEBI" id="CHEBI:61560"/>
        <dbReference type="ChEBI" id="CHEBI:173112"/>
        <dbReference type="EC" id="2.7.7.7"/>
    </reaction>
</comment>
<dbReference type="InterPro" id="IPR043128">
    <property type="entry name" value="Rev_trsase/Diguanyl_cyclase"/>
</dbReference>
<evidence type="ECO:0000256" key="3">
    <source>
        <dbReference type="ARBA" id="ARBA00012417"/>
    </source>
</evidence>
<dbReference type="SUPFAM" id="SSF56672">
    <property type="entry name" value="DNA/RNA polymerases"/>
    <property type="match status" value="1"/>
</dbReference>
<dbReference type="Gene3D" id="3.40.1170.60">
    <property type="match status" value="1"/>
</dbReference>
<evidence type="ECO:0000256" key="1">
    <source>
        <dbReference type="ARBA" id="ARBA00010945"/>
    </source>
</evidence>
<organism evidence="11 12">
    <name type="scientific">Thioclava litoralis</name>
    <dbReference type="NCBI Taxonomy" id="3076557"/>
    <lineage>
        <taxon>Bacteria</taxon>
        <taxon>Pseudomonadati</taxon>
        <taxon>Pseudomonadota</taxon>
        <taxon>Alphaproteobacteria</taxon>
        <taxon>Rhodobacterales</taxon>
        <taxon>Paracoccaceae</taxon>
        <taxon>Thioclava</taxon>
    </lineage>
</organism>
<comment type="subunit">
    <text evidence="2">Monomer.</text>
</comment>
<proteinExistence type="inferred from homology"/>
<dbReference type="Proteomes" id="UP001623290">
    <property type="component" value="Chromosome"/>
</dbReference>
<evidence type="ECO:0000313" key="12">
    <source>
        <dbReference type="Proteomes" id="UP001623290"/>
    </source>
</evidence>
<gene>
    <name evidence="11" type="ORF">RPE78_12415</name>
</gene>
<keyword evidence="12" id="KW-1185">Reference proteome</keyword>
<evidence type="ECO:0000256" key="5">
    <source>
        <dbReference type="ARBA" id="ARBA00023199"/>
    </source>
</evidence>
<evidence type="ECO:0000256" key="4">
    <source>
        <dbReference type="ARBA" id="ARBA00022763"/>
    </source>
</evidence>
<evidence type="ECO:0000256" key="7">
    <source>
        <dbReference type="ARBA" id="ARBA00023236"/>
    </source>
</evidence>
<evidence type="ECO:0000313" key="11">
    <source>
        <dbReference type="EMBL" id="WRY33471.1"/>
    </source>
</evidence>
<dbReference type="InterPro" id="IPR043502">
    <property type="entry name" value="DNA/RNA_pol_sf"/>
</dbReference>
<keyword evidence="5" id="KW-0741">SOS mutagenesis</keyword>
<reference evidence="11 12" key="1">
    <citation type="submission" date="2023-09" db="EMBL/GenBank/DDBJ databases">
        <title>Thioclava shenzhenensis sp. nov., a multidrug resistant bacteria-antagonizing species isolated from coastal seawater.</title>
        <authorList>
            <person name="Long M."/>
        </authorList>
    </citation>
    <scope>NUCLEOTIDE SEQUENCE [LARGE SCALE GENOMIC DNA]</scope>
    <source>
        <strain evidence="11 12">FTW29</strain>
    </source>
</reference>